<gene>
    <name evidence="1" type="ORF">NM688_g3330</name>
</gene>
<keyword evidence="2" id="KW-1185">Reference proteome</keyword>
<organism evidence="1 2">
    <name type="scientific">Phlebia brevispora</name>
    <dbReference type="NCBI Taxonomy" id="194682"/>
    <lineage>
        <taxon>Eukaryota</taxon>
        <taxon>Fungi</taxon>
        <taxon>Dikarya</taxon>
        <taxon>Basidiomycota</taxon>
        <taxon>Agaricomycotina</taxon>
        <taxon>Agaricomycetes</taxon>
        <taxon>Polyporales</taxon>
        <taxon>Meruliaceae</taxon>
        <taxon>Phlebia</taxon>
    </lineage>
</organism>
<comment type="caution">
    <text evidence="1">The sequence shown here is derived from an EMBL/GenBank/DDBJ whole genome shotgun (WGS) entry which is preliminary data.</text>
</comment>
<evidence type="ECO:0000313" key="2">
    <source>
        <dbReference type="Proteomes" id="UP001148662"/>
    </source>
</evidence>
<accession>A0ACC1T686</accession>
<dbReference type="EMBL" id="JANHOG010000475">
    <property type="protein sequence ID" value="KAJ3553995.1"/>
    <property type="molecule type" value="Genomic_DNA"/>
</dbReference>
<name>A0ACC1T686_9APHY</name>
<protein>
    <submittedName>
        <fullName evidence="1">Uncharacterized protein</fullName>
    </submittedName>
</protein>
<evidence type="ECO:0000313" key="1">
    <source>
        <dbReference type="EMBL" id="KAJ3553995.1"/>
    </source>
</evidence>
<proteinExistence type="predicted"/>
<dbReference type="Proteomes" id="UP001148662">
    <property type="component" value="Unassembled WGS sequence"/>
</dbReference>
<reference evidence="1" key="1">
    <citation type="submission" date="2022-07" db="EMBL/GenBank/DDBJ databases">
        <title>Genome Sequence of Phlebia brevispora.</title>
        <authorList>
            <person name="Buettner E."/>
        </authorList>
    </citation>
    <scope>NUCLEOTIDE SEQUENCE</scope>
    <source>
        <strain evidence="1">MPL23</strain>
    </source>
</reference>
<sequence length="824" mass="91832">MATRPENASTERDIPSFAAIREKVNQVFGKRACLWQCQAGQAILKNHHVIIDVATGMGKTLSFFIPSLFRANGIQLIVTALNVLGKQNEASLEAAGIRAISISADTAIDSNFRDIEEGKYRIVIISPEQLMKAGGGFERLMRKPAFAAKIDSVVFDEAHCISEWGSFRPEYRDVMQLRYRLPNTSFVFASATFTPSILADIKRSFNLTQDRLTHIHRSNDRPNIHIAVRKILYSLSSFLDLAFLVPDGWKDGDPPPPKFVIFFDSISDAVNAGRFLRKRLPPEYRHKIKWFHSDMSSRYKETAVEDLREGRIWGLCATDSFGMGVDLPDILLVIQWRLSCKMTTLWQRLGRGARNKTLEAVAIIFVEAKYFDDEIAKREHNKAQRRARAALKRKAGAPVRSKPAKRAKLDLPQERARVQGDDHMEGGESGTPQGLWFVSTEVAAAGEEFVARNADSAPLQEADTPESDGASSSDEEDVDTESQMPTLIDTYEAPSQLVDESAVDNIAARRDLYHEVITENSRAVVRREKQELELSLMDLINADSRGIGCRRVPFLAYFAPANETPASNTNQCDPSMPTGCTRCSLPSPQSCCDLHDPERSQHLQTPCTQKEKRTRRTRIKDFKFGPFDFDLRGALQKWRDSKVRELYGEGNLRQFGGSLVLPNDMLDRLVSCAHFKKLATVNDLKRETQWTEADKYAAEVLQLIAEHSAPAPTAASTTRAARTTANKNGEPGIKPRSIPRCSVCKQPGHNKSNKNCPGYQNPSYVACESTVPALSTSRREEPPTAAASVPPTTTSFRLQQSSTSAPHVYTGTYQFKSYLPDGAA</sequence>